<name>A0A0B7A9T6_9EUPU</name>
<accession>A0A0B7A9T6</accession>
<dbReference type="EMBL" id="HACG01030552">
    <property type="protein sequence ID" value="CEK77417.1"/>
    <property type="molecule type" value="Transcribed_RNA"/>
</dbReference>
<evidence type="ECO:0000313" key="1">
    <source>
        <dbReference type="EMBL" id="CEK77417.1"/>
    </source>
</evidence>
<organism evidence="1">
    <name type="scientific">Arion vulgaris</name>
    <dbReference type="NCBI Taxonomy" id="1028688"/>
    <lineage>
        <taxon>Eukaryota</taxon>
        <taxon>Metazoa</taxon>
        <taxon>Spiralia</taxon>
        <taxon>Lophotrochozoa</taxon>
        <taxon>Mollusca</taxon>
        <taxon>Gastropoda</taxon>
        <taxon>Heterobranchia</taxon>
        <taxon>Euthyneura</taxon>
        <taxon>Panpulmonata</taxon>
        <taxon>Eupulmonata</taxon>
        <taxon>Stylommatophora</taxon>
        <taxon>Helicina</taxon>
        <taxon>Arionoidea</taxon>
        <taxon>Arionidae</taxon>
        <taxon>Arion</taxon>
    </lineage>
</organism>
<gene>
    <name evidence="1" type="primary">ORF104513</name>
    <name evidence="2" type="synonym">ORF104526</name>
</gene>
<evidence type="ECO:0000313" key="2">
    <source>
        <dbReference type="EMBL" id="CEK77418.1"/>
    </source>
</evidence>
<dbReference type="EMBL" id="HACG01030553">
    <property type="protein sequence ID" value="CEK77418.1"/>
    <property type="molecule type" value="Transcribed_RNA"/>
</dbReference>
<sequence>MDVWENEEQKPLHQPHNLMHKFLALDALFEVRGDLFCLDTMTERFDGIK</sequence>
<reference evidence="1" key="1">
    <citation type="submission" date="2014-12" db="EMBL/GenBank/DDBJ databases">
        <title>Insight into the proteome of Arion vulgaris.</title>
        <authorList>
            <person name="Aradska J."/>
            <person name="Bulat T."/>
            <person name="Smidak R."/>
            <person name="Sarate P."/>
            <person name="Gangsoo J."/>
            <person name="Sialana F."/>
            <person name="Bilban M."/>
            <person name="Lubec G."/>
        </authorList>
    </citation>
    <scope>NUCLEOTIDE SEQUENCE</scope>
    <source>
        <tissue evidence="1">Skin</tissue>
    </source>
</reference>
<dbReference type="AlphaFoldDB" id="A0A0B7A9T6"/>
<protein>
    <submittedName>
        <fullName evidence="1">Uncharacterized protein</fullName>
    </submittedName>
</protein>
<proteinExistence type="predicted"/>